<dbReference type="InterPro" id="IPR002306">
    <property type="entry name" value="Trp-tRNA-ligase"/>
</dbReference>
<evidence type="ECO:0000256" key="8">
    <source>
        <dbReference type="ARBA" id="ARBA00030268"/>
    </source>
</evidence>
<name>A0A7S4MDM2_9EUKA</name>
<dbReference type="Gene3D" id="3.40.50.620">
    <property type="entry name" value="HUPs"/>
    <property type="match status" value="1"/>
</dbReference>
<evidence type="ECO:0000256" key="6">
    <source>
        <dbReference type="ARBA" id="ARBA00022917"/>
    </source>
</evidence>
<reference evidence="11" key="1">
    <citation type="submission" date="2021-01" db="EMBL/GenBank/DDBJ databases">
        <authorList>
            <person name="Corre E."/>
            <person name="Pelletier E."/>
            <person name="Niang G."/>
            <person name="Scheremetjew M."/>
            <person name="Finn R."/>
            <person name="Kale V."/>
            <person name="Holt S."/>
            <person name="Cochrane G."/>
            <person name="Meng A."/>
            <person name="Brown T."/>
            <person name="Cohen L."/>
        </authorList>
    </citation>
    <scope>NUCLEOTIDE SEQUENCE</scope>
    <source>
        <strain evidence="11">UIO037</strain>
    </source>
</reference>
<dbReference type="EC" id="6.1.1.2" evidence="2"/>
<keyword evidence="6 10" id="KW-0648">Protein biosynthesis</keyword>
<evidence type="ECO:0000256" key="7">
    <source>
        <dbReference type="ARBA" id="ARBA00023146"/>
    </source>
</evidence>
<dbReference type="EMBL" id="HBKO01016685">
    <property type="protein sequence ID" value="CAE2215638.1"/>
    <property type="molecule type" value="Transcribed_RNA"/>
</dbReference>
<evidence type="ECO:0000256" key="5">
    <source>
        <dbReference type="ARBA" id="ARBA00022840"/>
    </source>
</evidence>
<dbReference type="Gene3D" id="1.10.240.10">
    <property type="entry name" value="Tyrosyl-Transfer RNA Synthetase"/>
    <property type="match status" value="1"/>
</dbReference>
<dbReference type="GO" id="GO:0005737">
    <property type="term" value="C:cytoplasm"/>
    <property type="evidence" value="ECO:0007669"/>
    <property type="project" value="TreeGrafter"/>
</dbReference>
<dbReference type="Pfam" id="PF00579">
    <property type="entry name" value="tRNA-synt_1b"/>
    <property type="match status" value="1"/>
</dbReference>
<dbReference type="PANTHER" id="PTHR10055">
    <property type="entry name" value="TRYPTOPHANYL-TRNA SYNTHETASE"/>
    <property type="match status" value="1"/>
</dbReference>
<keyword evidence="7 10" id="KW-0030">Aminoacyl-tRNA synthetase</keyword>
<sequence length="185" mass="19557">MAPAFAAGLPAQLFGGASPRCLVPMGIDQDPYFRVVRDIAGGLGQPKPAVVHNKFLPSLAGLHAKMAATGPSGGAIHLTDTPKQVRKKMNSAFSGARGDGSLADHRRLGADLETDVPIKYLQYFLEDDAELATIEAGYAAGELTCGEVKQRAAAVVNEVLARHQQARARVTAEDVARFTAVRPLL</sequence>
<evidence type="ECO:0000256" key="10">
    <source>
        <dbReference type="RuleBase" id="RU363036"/>
    </source>
</evidence>
<comment type="catalytic activity">
    <reaction evidence="9">
        <text>tRNA(Trp) + L-tryptophan + ATP = L-tryptophyl-tRNA(Trp) + AMP + diphosphate + H(+)</text>
        <dbReference type="Rhea" id="RHEA:24080"/>
        <dbReference type="Rhea" id="RHEA-COMP:9671"/>
        <dbReference type="Rhea" id="RHEA-COMP:9705"/>
        <dbReference type="ChEBI" id="CHEBI:15378"/>
        <dbReference type="ChEBI" id="CHEBI:30616"/>
        <dbReference type="ChEBI" id="CHEBI:33019"/>
        <dbReference type="ChEBI" id="CHEBI:57912"/>
        <dbReference type="ChEBI" id="CHEBI:78442"/>
        <dbReference type="ChEBI" id="CHEBI:78535"/>
        <dbReference type="ChEBI" id="CHEBI:456215"/>
        <dbReference type="EC" id="6.1.1.2"/>
    </reaction>
</comment>
<accession>A0A7S4MDM2</accession>
<dbReference type="InterPro" id="IPR014729">
    <property type="entry name" value="Rossmann-like_a/b/a_fold"/>
</dbReference>
<evidence type="ECO:0000256" key="1">
    <source>
        <dbReference type="ARBA" id="ARBA00005594"/>
    </source>
</evidence>
<evidence type="ECO:0000256" key="3">
    <source>
        <dbReference type="ARBA" id="ARBA00022598"/>
    </source>
</evidence>
<dbReference type="InterPro" id="IPR002305">
    <property type="entry name" value="aa-tRNA-synth_Ic"/>
</dbReference>
<keyword evidence="3 10" id="KW-0436">Ligase</keyword>
<protein>
    <recommendedName>
        <fullName evidence="2">tryptophan--tRNA ligase</fullName>
        <ecNumber evidence="2">6.1.1.2</ecNumber>
    </recommendedName>
    <alternativeName>
        <fullName evidence="8">Tryptophanyl-tRNA synthetase</fullName>
    </alternativeName>
</protein>
<dbReference type="SUPFAM" id="SSF52374">
    <property type="entry name" value="Nucleotidylyl transferase"/>
    <property type="match status" value="1"/>
</dbReference>
<organism evidence="11">
    <name type="scientific">Prymnesium polylepis</name>
    <dbReference type="NCBI Taxonomy" id="72548"/>
    <lineage>
        <taxon>Eukaryota</taxon>
        <taxon>Haptista</taxon>
        <taxon>Haptophyta</taxon>
        <taxon>Prymnesiophyceae</taxon>
        <taxon>Prymnesiales</taxon>
        <taxon>Prymnesiaceae</taxon>
        <taxon>Prymnesium</taxon>
    </lineage>
</organism>
<dbReference type="PRINTS" id="PR01039">
    <property type="entry name" value="TRNASYNTHTRP"/>
</dbReference>
<dbReference type="FunFam" id="1.10.240.10:FF:000007">
    <property type="entry name" value="Tryptophan--tRNA ligase"/>
    <property type="match status" value="1"/>
</dbReference>
<dbReference type="PANTHER" id="PTHR10055:SF1">
    <property type="entry name" value="TRYPTOPHAN--TRNA LIGASE, CYTOPLASMIC"/>
    <property type="match status" value="1"/>
</dbReference>
<keyword evidence="5 10" id="KW-0067">ATP-binding</keyword>
<dbReference type="GO" id="GO:0006436">
    <property type="term" value="P:tryptophanyl-tRNA aminoacylation"/>
    <property type="evidence" value="ECO:0007669"/>
    <property type="project" value="InterPro"/>
</dbReference>
<evidence type="ECO:0000313" key="11">
    <source>
        <dbReference type="EMBL" id="CAE2215638.1"/>
    </source>
</evidence>
<evidence type="ECO:0000256" key="4">
    <source>
        <dbReference type="ARBA" id="ARBA00022741"/>
    </source>
</evidence>
<gene>
    <name evidence="11" type="ORF">CPOL0286_LOCUS7619</name>
</gene>
<keyword evidence="4 10" id="KW-0547">Nucleotide-binding</keyword>
<dbReference type="GO" id="GO:0005524">
    <property type="term" value="F:ATP binding"/>
    <property type="evidence" value="ECO:0007669"/>
    <property type="project" value="UniProtKB-KW"/>
</dbReference>
<proteinExistence type="inferred from homology"/>
<comment type="similarity">
    <text evidence="1 10">Belongs to the class-I aminoacyl-tRNA synthetase family.</text>
</comment>
<evidence type="ECO:0000256" key="2">
    <source>
        <dbReference type="ARBA" id="ARBA00013161"/>
    </source>
</evidence>
<dbReference type="GO" id="GO:0004830">
    <property type="term" value="F:tryptophan-tRNA ligase activity"/>
    <property type="evidence" value="ECO:0007669"/>
    <property type="project" value="UniProtKB-EC"/>
</dbReference>
<dbReference type="AlphaFoldDB" id="A0A7S4MDM2"/>
<evidence type="ECO:0000256" key="9">
    <source>
        <dbReference type="ARBA" id="ARBA00049929"/>
    </source>
</evidence>